<protein>
    <submittedName>
        <fullName evidence="2">Uncharacterized protein</fullName>
    </submittedName>
</protein>
<evidence type="ECO:0000313" key="2">
    <source>
        <dbReference type="EMBL" id="MED6195113.1"/>
    </source>
</evidence>
<keyword evidence="3" id="KW-1185">Reference proteome</keyword>
<organism evidence="2 3">
    <name type="scientific">Stylosanthes scabra</name>
    <dbReference type="NCBI Taxonomy" id="79078"/>
    <lineage>
        <taxon>Eukaryota</taxon>
        <taxon>Viridiplantae</taxon>
        <taxon>Streptophyta</taxon>
        <taxon>Embryophyta</taxon>
        <taxon>Tracheophyta</taxon>
        <taxon>Spermatophyta</taxon>
        <taxon>Magnoliopsida</taxon>
        <taxon>eudicotyledons</taxon>
        <taxon>Gunneridae</taxon>
        <taxon>Pentapetalae</taxon>
        <taxon>rosids</taxon>
        <taxon>fabids</taxon>
        <taxon>Fabales</taxon>
        <taxon>Fabaceae</taxon>
        <taxon>Papilionoideae</taxon>
        <taxon>50 kb inversion clade</taxon>
        <taxon>dalbergioids sensu lato</taxon>
        <taxon>Dalbergieae</taxon>
        <taxon>Pterocarpus clade</taxon>
        <taxon>Stylosanthes</taxon>
    </lineage>
</organism>
<feature type="compositionally biased region" description="Polar residues" evidence="1">
    <location>
        <begin position="91"/>
        <end position="102"/>
    </location>
</feature>
<dbReference type="Proteomes" id="UP001341840">
    <property type="component" value="Unassembled WGS sequence"/>
</dbReference>
<feature type="compositionally biased region" description="Basic and acidic residues" evidence="1">
    <location>
        <begin position="188"/>
        <end position="213"/>
    </location>
</feature>
<feature type="compositionally biased region" description="Basic and acidic residues" evidence="1">
    <location>
        <begin position="108"/>
        <end position="120"/>
    </location>
</feature>
<feature type="compositionally biased region" description="Basic and acidic residues" evidence="1">
    <location>
        <begin position="1"/>
        <end position="35"/>
    </location>
</feature>
<gene>
    <name evidence="2" type="ORF">PIB30_034954</name>
</gene>
<dbReference type="EMBL" id="JASCZI010211613">
    <property type="protein sequence ID" value="MED6195113.1"/>
    <property type="molecule type" value="Genomic_DNA"/>
</dbReference>
<evidence type="ECO:0000256" key="1">
    <source>
        <dbReference type="SAM" id="MobiDB-lite"/>
    </source>
</evidence>
<sequence>MGHDESSCEMAAKDEEEGKNRSKELGPWLKAEHSGKKVTMGKAQPRGQKIKTEEQEKLLKEKLTEKLMDRLASLSMTDSMKLDIGKGRSHTPATVTLESPTSKGDIGTADKKGNEDHELSVELATQEPEIFRGRKEGEQKHKEAAKGDETTIQPKLMMGGMEKQHILKDVTNIEPTEKTPIGRKWKRSAREKTAAREKTERGIRQNQKRKSEAGDENEEEREFQPLKMAKTTMNAITAAAAEQPCRAQ</sequence>
<accession>A0ABU6XEQ4</accession>
<name>A0ABU6XEQ4_9FABA</name>
<feature type="compositionally biased region" description="Basic and acidic residues" evidence="1">
    <location>
        <begin position="129"/>
        <end position="149"/>
    </location>
</feature>
<evidence type="ECO:0000313" key="3">
    <source>
        <dbReference type="Proteomes" id="UP001341840"/>
    </source>
</evidence>
<comment type="caution">
    <text evidence="2">The sequence shown here is derived from an EMBL/GenBank/DDBJ whole genome shotgun (WGS) entry which is preliminary data.</text>
</comment>
<proteinExistence type="predicted"/>
<feature type="region of interest" description="Disordered" evidence="1">
    <location>
        <begin position="1"/>
        <end position="54"/>
    </location>
</feature>
<reference evidence="2 3" key="1">
    <citation type="journal article" date="2023" name="Plants (Basel)">
        <title>Bridging the Gap: Combining Genomics and Transcriptomics Approaches to Understand Stylosanthes scabra, an Orphan Legume from the Brazilian Caatinga.</title>
        <authorList>
            <person name="Ferreira-Neto J.R.C."/>
            <person name="da Silva M.D."/>
            <person name="Binneck E."/>
            <person name="de Melo N.F."/>
            <person name="da Silva R.H."/>
            <person name="de Melo A.L.T.M."/>
            <person name="Pandolfi V."/>
            <person name="Bustamante F.O."/>
            <person name="Brasileiro-Vidal A.C."/>
            <person name="Benko-Iseppon A.M."/>
        </authorList>
    </citation>
    <scope>NUCLEOTIDE SEQUENCE [LARGE SCALE GENOMIC DNA]</scope>
    <source>
        <tissue evidence="2">Leaves</tissue>
    </source>
</reference>
<feature type="region of interest" description="Disordered" evidence="1">
    <location>
        <begin position="82"/>
        <end position="248"/>
    </location>
</feature>